<evidence type="ECO:0000313" key="3">
    <source>
        <dbReference type="Proteomes" id="UP000176087"/>
    </source>
</evidence>
<keyword evidence="3" id="KW-1185">Reference proteome</keyword>
<dbReference type="RefSeq" id="WP_070010574.1">
    <property type="nucleotide sequence ID" value="NZ_LJGS01000039.1"/>
</dbReference>
<reference evidence="2 3" key="1">
    <citation type="journal article" date="2016" name="Front. Microbiol.">
        <title>Comparative Genomics Analysis of Streptomyces Species Reveals Their Adaptation to the Marine Environment and Their Diversity at the Genomic Level.</title>
        <authorList>
            <person name="Tian X."/>
            <person name="Zhang Z."/>
            <person name="Yang T."/>
            <person name="Chen M."/>
            <person name="Li J."/>
            <person name="Chen F."/>
            <person name="Yang J."/>
            <person name="Li W."/>
            <person name="Zhang B."/>
            <person name="Zhang Z."/>
            <person name="Wu J."/>
            <person name="Zhang C."/>
            <person name="Long L."/>
            <person name="Xiao J."/>
        </authorList>
    </citation>
    <scope>NUCLEOTIDE SEQUENCE [LARGE SCALE GENOMIC DNA]</scope>
    <source>
        <strain evidence="2 3">SCSIO 10390</strain>
    </source>
</reference>
<dbReference type="AlphaFoldDB" id="A0A1E7JHT8"/>
<sequence length="84" mass="8669">MTDQSPTLAEQAAALRTEGEEVDPDSAVQALGLALRSADIMLPDLRADDCLCGHISTGPLIELGSVRPDVAVALAEVIAKGTRA</sequence>
<name>A0A1E7JHT8_9ACTN</name>
<dbReference type="EMBL" id="LJGT01000041">
    <property type="protein sequence ID" value="OEU86017.1"/>
    <property type="molecule type" value="Genomic_DNA"/>
</dbReference>
<dbReference type="OrthoDB" id="4297040at2"/>
<gene>
    <name evidence="2" type="ORF">AN215_27145</name>
</gene>
<organism evidence="2 3">
    <name type="scientific">Streptomyces abyssalis</name>
    <dbReference type="NCBI Taxonomy" id="933944"/>
    <lineage>
        <taxon>Bacteria</taxon>
        <taxon>Bacillati</taxon>
        <taxon>Actinomycetota</taxon>
        <taxon>Actinomycetes</taxon>
        <taxon>Kitasatosporales</taxon>
        <taxon>Streptomycetaceae</taxon>
        <taxon>Streptomyces</taxon>
    </lineage>
</organism>
<dbReference type="Proteomes" id="UP000176087">
    <property type="component" value="Unassembled WGS sequence"/>
</dbReference>
<accession>A0A1E7JHT8</accession>
<dbReference type="STRING" id="933944.AN215_27145"/>
<protein>
    <submittedName>
        <fullName evidence="2">Uncharacterized protein</fullName>
    </submittedName>
</protein>
<evidence type="ECO:0000313" key="2">
    <source>
        <dbReference type="EMBL" id="OEU86017.1"/>
    </source>
</evidence>
<proteinExistence type="predicted"/>
<feature type="region of interest" description="Disordered" evidence="1">
    <location>
        <begin position="1"/>
        <end position="21"/>
    </location>
</feature>
<evidence type="ECO:0000256" key="1">
    <source>
        <dbReference type="SAM" id="MobiDB-lite"/>
    </source>
</evidence>
<comment type="caution">
    <text evidence="2">The sequence shown here is derived from an EMBL/GenBank/DDBJ whole genome shotgun (WGS) entry which is preliminary data.</text>
</comment>